<evidence type="ECO:0000256" key="14">
    <source>
        <dbReference type="RuleBase" id="RU003848"/>
    </source>
</evidence>
<keyword evidence="13" id="KW-1003">Cell membrane</keyword>
<dbReference type="OrthoDB" id="9794968at2"/>
<keyword evidence="17" id="KW-1185">Reference proteome</keyword>
<dbReference type="KEGG" id="dax:FDQ92_06335"/>
<keyword evidence="2 13" id="KW-0813">Transport</keyword>
<keyword evidence="7 13" id="KW-0406">Ion transport</keyword>
<evidence type="ECO:0000256" key="3">
    <source>
        <dbReference type="ARBA" id="ARBA00022547"/>
    </source>
</evidence>
<dbReference type="PANTHER" id="PTHR33445">
    <property type="entry name" value="ATP SYNTHASE SUBUNIT B', CHLOROPLASTIC"/>
    <property type="match status" value="1"/>
</dbReference>
<keyword evidence="6 13" id="KW-1133">Transmembrane helix</keyword>
<protein>
    <recommendedName>
        <fullName evidence="13">ATP synthase subunit b</fullName>
    </recommendedName>
    <alternativeName>
        <fullName evidence="13">ATP synthase F(0) sector subunit b</fullName>
    </alternativeName>
    <alternativeName>
        <fullName evidence="13">ATPase subunit I</fullName>
    </alternativeName>
    <alternativeName>
        <fullName evidence="13">F-type ATPase subunit b</fullName>
        <shortName evidence="13">F-ATPase subunit b</shortName>
    </alternativeName>
</protein>
<accession>A0A4P8L201</accession>
<evidence type="ECO:0000256" key="11">
    <source>
        <dbReference type="ARBA" id="ARBA00025614"/>
    </source>
</evidence>
<keyword evidence="8 13" id="KW-0472">Membrane</keyword>
<keyword evidence="9 13" id="KW-0066">ATP synthesis</keyword>
<evidence type="ECO:0000256" key="8">
    <source>
        <dbReference type="ARBA" id="ARBA00023136"/>
    </source>
</evidence>
<evidence type="ECO:0000256" key="12">
    <source>
        <dbReference type="ARBA" id="ARBA00037847"/>
    </source>
</evidence>
<comment type="function">
    <text evidence="11">Component of the F(0) channel, it forms part of the peripheral stalk, linking F(1) to F(0). The b'-subunit is a diverged and duplicated form of b found in plants and photosynthetic bacteria.</text>
</comment>
<evidence type="ECO:0000256" key="5">
    <source>
        <dbReference type="ARBA" id="ARBA00022781"/>
    </source>
</evidence>
<evidence type="ECO:0000256" key="13">
    <source>
        <dbReference type="HAMAP-Rule" id="MF_01398"/>
    </source>
</evidence>
<evidence type="ECO:0000256" key="15">
    <source>
        <dbReference type="SAM" id="Coils"/>
    </source>
</evidence>
<dbReference type="PANTHER" id="PTHR33445:SF2">
    <property type="entry name" value="ATP SYNTHASE SUBUNIT B', CHLOROPLASTIC"/>
    <property type="match status" value="1"/>
</dbReference>
<evidence type="ECO:0000313" key="17">
    <source>
        <dbReference type="Proteomes" id="UP000298602"/>
    </source>
</evidence>
<keyword evidence="4 13" id="KW-0812">Transmembrane</keyword>
<evidence type="ECO:0000256" key="6">
    <source>
        <dbReference type="ARBA" id="ARBA00022989"/>
    </source>
</evidence>
<comment type="function">
    <text evidence="10 13">F(1)F(0) ATP synthase produces ATP from ADP in the presence of a proton or sodium gradient. F-type ATPases consist of two structural domains, F(1) containing the extramembraneous catalytic core and F(0) containing the membrane proton channel, linked together by a central stalk and a peripheral stalk. During catalysis, ATP synthesis in the catalytic domain of F(1) is coupled via a rotary mechanism of the central stalk subunits to proton translocation.</text>
</comment>
<dbReference type="HAMAP" id="MF_01398">
    <property type="entry name" value="ATP_synth_b_bprime"/>
    <property type="match status" value="1"/>
</dbReference>
<keyword evidence="15" id="KW-0175">Coiled coil</keyword>
<evidence type="ECO:0000256" key="9">
    <source>
        <dbReference type="ARBA" id="ARBA00023310"/>
    </source>
</evidence>
<evidence type="ECO:0000256" key="4">
    <source>
        <dbReference type="ARBA" id="ARBA00022692"/>
    </source>
</evidence>
<comment type="similarity">
    <text evidence="1 13 14">Belongs to the ATPase B chain family.</text>
</comment>
<dbReference type="EMBL" id="CP040098">
    <property type="protein sequence ID" value="QCQ21829.1"/>
    <property type="molecule type" value="Genomic_DNA"/>
</dbReference>
<dbReference type="InterPro" id="IPR050059">
    <property type="entry name" value="ATP_synthase_B_chain"/>
</dbReference>
<dbReference type="Proteomes" id="UP000298602">
    <property type="component" value="Chromosome"/>
</dbReference>
<name>A0A4P8L201_9BACT</name>
<evidence type="ECO:0000313" key="16">
    <source>
        <dbReference type="EMBL" id="QCQ21829.1"/>
    </source>
</evidence>
<keyword evidence="3 13" id="KW-0138">CF(0)</keyword>
<sequence length="165" mass="19450">MRRTFGPRVGREWLNPRSVKEEKAMIEVNLTLLIQMVNFLLLVFLMNVILYRPIRRLVEQRNRFVSEQNEEISRAHAAVQEAIRQYEDRIREARSRGREKIQELKEAAYQAEKDIIGRASREAAGQVQQVRQKVERELGAVRRELQAQIEVFSRELAQRILGRAL</sequence>
<dbReference type="InterPro" id="IPR002146">
    <property type="entry name" value="ATP_synth_b/b'su_bac/chlpt"/>
</dbReference>
<feature type="coiled-coil region" evidence="15">
    <location>
        <begin position="65"/>
        <end position="103"/>
    </location>
</feature>
<gene>
    <name evidence="13" type="primary">atpF</name>
    <name evidence="16" type="ORF">FDQ92_06335</name>
</gene>
<evidence type="ECO:0000256" key="2">
    <source>
        <dbReference type="ARBA" id="ARBA00022448"/>
    </source>
</evidence>
<keyword evidence="5 13" id="KW-0375">Hydrogen ion transport</keyword>
<evidence type="ECO:0000256" key="10">
    <source>
        <dbReference type="ARBA" id="ARBA00025198"/>
    </source>
</evidence>
<dbReference type="CDD" id="cd06503">
    <property type="entry name" value="ATP-synt_Fo_b"/>
    <property type="match status" value="1"/>
</dbReference>
<dbReference type="GO" id="GO:0046933">
    <property type="term" value="F:proton-transporting ATP synthase activity, rotational mechanism"/>
    <property type="evidence" value="ECO:0007669"/>
    <property type="project" value="UniProtKB-UniRule"/>
</dbReference>
<proteinExistence type="inferred from homology"/>
<organism evidence="16 17">
    <name type="scientific">Desulfoglaeba alkanexedens ALDC</name>
    <dbReference type="NCBI Taxonomy" id="980445"/>
    <lineage>
        <taxon>Bacteria</taxon>
        <taxon>Pseudomonadati</taxon>
        <taxon>Thermodesulfobacteriota</taxon>
        <taxon>Syntrophobacteria</taxon>
        <taxon>Syntrophobacterales</taxon>
        <taxon>Syntrophobacteraceae</taxon>
        <taxon>Desulfoglaeba</taxon>
    </lineage>
</organism>
<comment type="subunit">
    <text evidence="13">F-type ATPases have 2 components, F(1) - the catalytic core - and F(0) - the membrane proton channel. F(1) has five subunits: alpha(3), beta(3), gamma(1), delta(1), epsilon(1). F(0) has three main subunits: a(1), b(2) and c(10-14). The alpha and beta chains form an alternating ring which encloses part of the gamma chain. F(1) is attached to F(0) by a central stalk formed by the gamma and epsilon chains, while a peripheral stalk is formed by the delta and b chains.</text>
</comment>
<evidence type="ECO:0000256" key="1">
    <source>
        <dbReference type="ARBA" id="ARBA00005513"/>
    </source>
</evidence>
<dbReference type="GO" id="GO:0045259">
    <property type="term" value="C:proton-transporting ATP synthase complex"/>
    <property type="evidence" value="ECO:0007669"/>
    <property type="project" value="UniProtKB-KW"/>
</dbReference>
<reference evidence="16 17" key="2">
    <citation type="submission" date="2019-05" db="EMBL/GenBank/DDBJ databases">
        <authorList>
            <person name="Suflita J.M."/>
            <person name="Marks C.R."/>
        </authorList>
    </citation>
    <scope>NUCLEOTIDE SEQUENCE [LARGE SCALE GENOMIC DNA]</scope>
    <source>
        <strain evidence="16 17">ALDC</strain>
    </source>
</reference>
<feature type="transmembrane region" description="Helical" evidence="13">
    <location>
        <begin position="32"/>
        <end position="51"/>
    </location>
</feature>
<evidence type="ECO:0000256" key="7">
    <source>
        <dbReference type="ARBA" id="ARBA00023065"/>
    </source>
</evidence>
<dbReference type="Pfam" id="PF00430">
    <property type="entry name" value="ATP-synt_B"/>
    <property type="match status" value="1"/>
</dbReference>
<dbReference type="GO" id="GO:0005886">
    <property type="term" value="C:plasma membrane"/>
    <property type="evidence" value="ECO:0007669"/>
    <property type="project" value="UniProtKB-SubCell"/>
</dbReference>
<dbReference type="GO" id="GO:0012505">
    <property type="term" value="C:endomembrane system"/>
    <property type="evidence" value="ECO:0007669"/>
    <property type="project" value="UniProtKB-SubCell"/>
</dbReference>
<comment type="subcellular location">
    <subcellularLocation>
        <location evidence="13">Cell membrane</location>
        <topology evidence="13">Single-pass membrane protein</topology>
    </subcellularLocation>
    <subcellularLocation>
        <location evidence="12">Endomembrane system</location>
        <topology evidence="12">Single-pass membrane protein</topology>
    </subcellularLocation>
</comment>
<reference evidence="16 17" key="1">
    <citation type="submission" date="2019-05" db="EMBL/GenBank/DDBJ databases">
        <title>The Complete Genome Sequence of the n-alkane-degrading Desulfoglaeba alkanexedens ALDC reveals multiple alkylsuccinate synthase gene clusters.</title>
        <authorList>
            <person name="Callaghan A.V."/>
            <person name="Davidova I.A."/>
            <person name="Duncan K.E."/>
            <person name="Morris B."/>
            <person name="McInerney M.J."/>
        </authorList>
    </citation>
    <scope>NUCLEOTIDE SEQUENCE [LARGE SCALE GENOMIC DNA]</scope>
    <source>
        <strain evidence="16 17">ALDC</strain>
    </source>
</reference>
<dbReference type="GO" id="GO:0046961">
    <property type="term" value="F:proton-transporting ATPase activity, rotational mechanism"/>
    <property type="evidence" value="ECO:0007669"/>
    <property type="project" value="TreeGrafter"/>
</dbReference>
<dbReference type="AlphaFoldDB" id="A0A4P8L201"/>